<name>A0A931CE62_9ACTN</name>
<feature type="compositionally biased region" description="Basic and acidic residues" evidence="1">
    <location>
        <begin position="182"/>
        <end position="193"/>
    </location>
</feature>
<evidence type="ECO:0000313" key="3">
    <source>
        <dbReference type="EMBL" id="MBG0565641.1"/>
    </source>
</evidence>
<dbReference type="PANTHER" id="PTHR23530:SF1">
    <property type="entry name" value="PERMEASE, MAJOR FACILITATOR SUPERFAMILY-RELATED"/>
    <property type="match status" value="1"/>
</dbReference>
<dbReference type="InterPro" id="IPR053160">
    <property type="entry name" value="MFS_DHA3_Transporter"/>
</dbReference>
<gene>
    <name evidence="3" type="ORF">I4J89_29730</name>
</gene>
<protein>
    <submittedName>
        <fullName evidence="3">MFS transporter</fullName>
    </submittedName>
</protein>
<dbReference type="Proteomes" id="UP000598146">
    <property type="component" value="Unassembled WGS sequence"/>
</dbReference>
<comment type="caution">
    <text evidence="3">The sequence shown here is derived from an EMBL/GenBank/DDBJ whole genome shotgun (WGS) entry which is preliminary data.</text>
</comment>
<feature type="transmembrane region" description="Helical" evidence="2">
    <location>
        <begin position="58"/>
        <end position="76"/>
    </location>
</feature>
<feature type="compositionally biased region" description="Low complexity" evidence="1">
    <location>
        <begin position="194"/>
        <end position="214"/>
    </location>
</feature>
<feature type="transmembrane region" description="Helical" evidence="2">
    <location>
        <begin position="301"/>
        <end position="319"/>
    </location>
</feature>
<evidence type="ECO:0000256" key="2">
    <source>
        <dbReference type="SAM" id="Phobius"/>
    </source>
</evidence>
<keyword evidence="2" id="KW-0812">Transmembrane</keyword>
<keyword evidence="2" id="KW-0472">Membrane</keyword>
<feature type="transmembrane region" description="Helical" evidence="2">
    <location>
        <begin position="383"/>
        <end position="402"/>
    </location>
</feature>
<keyword evidence="2" id="KW-1133">Transmembrane helix</keyword>
<feature type="transmembrane region" description="Helical" evidence="2">
    <location>
        <begin position="117"/>
        <end position="137"/>
    </location>
</feature>
<dbReference type="PANTHER" id="PTHR23530">
    <property type="entry name" value="TRANSPORT PROTEIN-RELATED"/>
    <property type="match status" value="1"/>
</dbReference>
<dbReference type="SUPFAM" id="SSF103473">
    <property type="entry name" value="MFS general substrate transporter"/>
    <property type="match status" value="1"/>
</dbReference>
<dbReference type="Gene3D" id="1.20.1250.20">
    <property type="entry name" value="MFS general substrate transporter like domains"/>
    <property type="match status" value="1"/>
</dbReference>
<feature type="transmembrane region" description="Helical" evidence="2">
    <location>
        <begin position="143"/>
        <end position="164"/>
    </location>
</feature>
<feature type="region of interest" description="Disordered" evidence="1">
    <location>
        <begin position="172"/>
        <end position="214"/>
    </location>
</feature>
<feature type="transmembrane region" description="Helical" evidence="2">
    <location>
        <begin position="28"/>
        <end position="46"/>
    </location>
</feature>
<evidence type="ECO:0000313" key="4">
    <source>
        <dbReference type="Proteomes" id="UP000598146"/>
    </source>
</evidence>
<feature type="transmembrane region" description="Helical" evidence="2">
    <location>
        <begin position="356"/>
        <end position="377"/>
    </location>
</feature>
<organism evidence="3 4">
    <name type="scientific">Actinoplanes aureus</name>
    <dbReference type="NCBI Taxonomy" id="2792083"/>
    <lineage>
        <taxon>Bacteria</taxon>
        <taxon>Bacillati</taxon>
        <taxon>Actinomycetota</taxon>
        <taxon>Actinomycetes</taxon>
        <taxon>Micromonosporales</taxon>
        <taxon>Micromonosporaceae</taxon>
        <taxon>Actinoplanes</taxon>
    </lineage>
</organism>
<dbReference type="RefSeq" id="WP_196417421.1">
    <property type="nucleotide sequence ID" value="NZ_JADQTO010000016.1"/>
</dbReference>
<feature type="transmembrane region" description="Helical" evidence="2">
    <location>
        <begin position="82"/>
        <end position="105"/>
    </location>
</feature>
<dbReference type="GO" id="GO:0022857">
    <property type="term" value="F:transmembrane transporter activity"/>
    <property type="evidence" value="ECO:0007669"/>
    <property type="project" value="InterPro"/>
</dbReference>
<sequence>MRALEEGVLLYPVYALLFADTGLTTAEISSLFAIWSVVSFACEIPAGALADVWSRKRLYALGQAVTAAGFACWLIWPSYAGFALGFVLWGVGGALGSGTLEALVYDELGESTAYARLIGRSGTVALLAMLAATLLAAPAYRAGGYLLVGIASIATVTLGGLLALRLPEKPRFGTGDAAPNPKPDRPQTARWDDASASGQAPQAGPGDPAEAGGEQDAVHDGYLAMLRAGVREATGSGRVARALLIAAAVPGFSALDEYLPLLARDKGSPTSGVPLLFALTALAMAAGSALAGRLPPTTPRPLAGALALAAALLAVGSLVPHLAGMLAVSAAFGLLQFAMVHAETRLQETITGPARTTVLSISGFAAEVCAVALYGAFALPVSLPLLFAAALVPLLATALLAARR</sequence>
<dbReference type="Pfam" id="PF07690">
    <property type="entry name" value="MFS_1"/>
    <property type="match status" value="1"/>
</dbReference>
<dbReference type="InterPro" id="IPR011701">
    <property type="entry name" value="MFS"/>
</dbReference>
<evidence type="ECO:0000256" key="1">
    <source>
        <dbReference type="SAM" id="MobiDB-lite"/>
    </source>
</evidence>
<reference evidence="3" key="1">
    <citation type="submission" date="2020-11" db="EMBL/GenBank/DDBJ databases">
        <title>Isolation and identification of active actinomycetes.</title>
        <authorList>
            <person name="Sun X."/>
        </authorList>
    </citation>
    <scope>NUCLEOTIDE SEQUENCE</scope>
    <source>
        <strain evidence="3">NEAU-A11</strain>
    </source>
</reference>
<feature type="transmembrane region" description="Helical" evidence="2">
    <location>
        <begin position="275"/>
        <end position="294"/>
    </location>
</feature>
<keyword evidence="4" id="KW-1185">Reference proteome</keyword>
<dbReference type="InterPro" id="IPR036259">
    <property type="entry name" value="MFS_trans_sf"/>
</dbReference>
<accession>A0A931CE62</accession>
<dbReference type="AlphaFoldDB" id="A0A931CE62"/>
<proteinExistence type="predicted"/>
<dbReference type="EMBL" id="JADQTO010000016">
    <property type="protein sequence ID" value="MBG0565641.1"/>
    <property type="molecule type" value="Genomic_DNA"/>
</dbReference>